<comment type="similarity">
    <text evidence="1 3">Belongs to the Nudix hydrolase family.</text>
</comment>
<keyword evidence="2 3" id="KW-0378">Hydrolase</keyword>
<dbReference type="InterPro" id="IPR020084">
    <property type="entry name" value="NUDIX_hydrolase_CS"/>
</dbReference>
<dbReference type="CDD" id="cd04665">
    <property type="entry name" value="NUDIX_RppH"/>
    <property type="match status" value="1"/>
</dbReference>
<dbReference type="PROSITE" id="PS51462">
    <property type="entry name" value="NUDIX"/>
    <property type="match status" value="1"/>
</dbReference>
<dbReference type="InterPro" id="IPR000086">
    <property type="entry name" value="NUDIX_hydrolase_dom"/>
</dbReference>
<keyword evidence="6" id="KW-1185">Reference proteome</keyword>
<evidence type="ECO:0000259" key="4">
    <source>
        <dbReference type="PROSITE" id="PS51462"/>
    </source>
</evidence>
<reference evidence="5 6" key="1">
    <citation type="submission" date="2014-09" db="EMBL/GenBank/DDBJ databases">
        <authorList>
            <person name="Urmite Genomes Urmite Genomes"/>
        </authorList>
    </citation>
    <scope>NUCLEOTIDE SEQUENCE [LARGE SCALE GENOMIC DNA]</scope>
    <source>
        <strain evidence="5 6">ES2</strain>
    </source>
</reference>
<protein>
    <submittedName>
        <fullName evidence="5">Putative 8-oxo-dGTP diphosphatase YtkD</fullName>
    </submittedName>
</protein>
<dbReference type="GO" id="GO:0016787">
    <property type="term" value="F:hydrolase activity"/>
    <property type="evidence" value="ECO:0007669"/>
    <property type="project" value="UniProtKB-KW"/>
</dbReference>
<dbReference type="PRINTS" id="PR00502">
    <property type="entry name" value="NUDIXFAMILY"/>
</dbReference>
<evidence type="ECO:0000256" key="3">
    <source>
        <dbReference type="RuleBase" id="RU003476"/>
    </source>
</evidence>
<dbReference type="Gene3D" id="3.90.79.10">
    <property type="entry name" value="Nucleoside Triphosphate Pyrophosphohydrolase"/>
    <property type="match status" value="1"/>
</dbReference>
<evidence type="ECO:0000256" key="1">
    <source>
        <dbReference type="ARBA" id="ARBA00005582"/>
    </source>
</evidence>
<evidence type="ECO:0000313" key="6">
    <source>
        <dbReference type="Proteomes" id="UP000043699"/>
    </source>
</evidence>
<sequence>MKYTDLNGLPCELSFVPGSFEIPSKHVLVIAKHEGKWLMTDHPQRGIEFPGGKVEAGESLEAAAAREVYEETGGVVEKLEWFAAYAVYDEPAFCKTVFAAKVERIDSVNLLETKGAVLKETLEDTGNFSFLMKDPGMLKIMEKVKALGKWED</sequence>
<organism evidence="5 6">
    <name type="scientific">Planococcus massiliensis</name>
    <dbReference type="NCBI Taxonomy" id="1499687"/>
    <lineage>
        <taxon>Bacteria</taxon>
        <taxon>Bacillati</taxon>
        <taxon>Bacillota</taxon>
        <taxon>Bacilli</taxon>
        <taxon>Bacillales</taxon>
        <taxon>Caryophanaceae</taxon>
        <taxon>Planococcus</taxon>
    </lineage>
</organism>
<feature type="domain" description="Nudix hydrolase" evidence="4">
    <location>
        <begin position="20"/>
        <end position="146"/>
    </location>
</feature>
<dbReference type="PANTHER" id="PTHR43736">
    <property type="entry name" value="ADP-RIBOSE PYROPHOSPHATASE"/>
    <property type="match status" value="1"/>
</dbReference>
<dbReference type="EMBL" id="CCXS01000001">
    <property type="protein sequence ID" value="CEG23327.1"/>
    <property type="molecule type" value="Genomic_DNA"/>
</dbReference>
<dbReference type="Proteomes" id="UP000043699">
    <property type="component" value="Unassembled WGS sequence"/>
</dbReference>
<evidence type="ECO:0000313" key="5">
    <source>
        <dbReference type="EMBL" id="CEG23327.1"/>
    </source>
</evidence>
<dbReference type="PROSITE" id="PS00893">
    <property type="entry name" value="NUDIX_BOX"/>
    <property type="match status" value="1"/>
</dbReference>
<dbReference type="STRING" id="1499687.BN1080_02280"/>
<proteinExistence type="inferred from homology"/>
<accession>A0A098ENG6</accession>
<dbReference type="Pfam" id="PF00293">
    <property type="entry name" value="NUDIX"/>
    <property type="match status" value="1"/>
</dbReference>
<dbReference type="InterPro" id="IPR015797">
    <property type="entry name" value="NUDIX_hydrolase-like_dom_sf"/>
</dbReference>
<dbReference type="RefSeq" id="WP_199876617.1">
    <property type="nucleotide sequence ID" value="NZ_CCXS01000001.1"/>
</dbReference>
<name>A0A098ENG6_9BACL</name>
<dbReference type="AlphaFoldDB" id="A0A098ENG6"/>
<dbReference type="SUPFAM" id="SSF55811">
    <property type="entry name" value="Nudix"/>
    <property type="match status" value="1"/>
</dbReference>
<gene>
    <name evidence="5" type="primary">ytkD</name>
    <name evidence="5" type="ORF">BN1080_02280</name>
</gene>
<evidence type="ECO:0000256" key="2">
    <source>
        <dbReference type="ARBA" id="ARBA00022801"/>
    </source>
</evidence>
<dbReference type="PANTHER" id="PTHR43736:SF1">
    <property type="entry name" value="DIHYDRONEOPTERIN TRIPHOSPHATE DIPHOSPHATASE"/>
    <property type="match status" value="1"/>
</dbReference>
<dbReference type="InterPro" id="IPR014078">
    <property type="entry name" value="Nudix_YtkD"/>
</dbReference>
<dbReference type="InterPro" id="IPR020476">
    <property type="entry name" value="Nudix_hydrolase"/>
</dbReference>